<proteinExistence type="inferred from homology"/>
<evidence type="ECO:0000256" key="4">
    <source>
        <dbReference type="ARBA" id="ARBA00022525"/>
    </source>
</evidence>
<evidence type="ECO:0000256" key="5">
    <source>
        <dbReference type="ARBA" id="ARBA00022530"/>
    </source>
</evidence>
<protein>
    <recommendedName>
        <fullName evidence="8">Protein Wnt</fullName>
    </recommendedName>
</protein>
<reference evidence="10 11" key="1">
    <citation type="submission" date="2018-04" db="EMBL/GenBank/DDBJ databases">
        <title>The genome of golden apple snail Pomacea canaliculata provides insight into stress tolerance and invasive adaptation.</title>
        <authorList>
            <person name="Liu C."/>
            <person name="Liu B."/>
            <person name="Ren Y."/>
            <person name="Zhang Y."/>
            <person name="Wang H."/>
            <person name="Li S."/>
            <person name="Jiang F."/>
            <person name="Yin L."/>
            <person name="Zhang G."/>
            <person name="Qian W."/>
            <person name="Fan W."/>
        </authorList>
    </citation>
    <scope>NUCLEOTIDE SEQUENCE [LARGE SCALE GENOMIC DNA]</scope>
    <source>
        <strain evidence="10">SZHN2017</strain>
        <tissue evidence="10">Muscle</tissue>
    </source>
</reference>
<evidence type="ECO:0000256" key="6">
    <source>
        <dbReference type="ARBA" id="ARBA00022687"/>
    </source>
</evidence>
<keyword evidence="3 8" id="KW-0217">Developmental protein</keyword>
<dbReference type="GO" id="GO:0016055">
    <property type="term" value="P:Wnt signaling pathway"/>
    <property type="evidence" value="ECO:0007669"/>
    <property type="project" value="UniProtKB-KW"/>
</dbReference>
<sequence>MWCSGARALHRVKHKSWDNSRNCSSKLGLVKRQIKLCKDNLDLMPSVARAAFFSLETCQNQFSDRRWNCSSIAHVPAMSKDITRVELADLLIYMLLTYQRAAHATIYGRASCANCCGSREGAVNYRRTSPGLSLVRLPGTGEEQRKLFFAFVSLVLSPLAARMRTGVRKWVPEGRSLQAGDRGAFYGPTPEAAASSPAQTDGKDI</sequence>
<comment type="subcellular location">
    <subcellularLocation>
        <location evidence="1 8">Secreted</location>
        <location evidence="1 8">Extracellular space</location>
        <location evidence="1 8">Extracellular matrix</location>
    </subcellularLocation>
</comment>
<dbReference type="InterPro" id="IPR005817">
    <property type="entry name" value="Wnt"/>
</dbReference>
<keyword evidence="11" id="KW-1185">Reference proteome</keyword>
<dbReference type="EMBL" id="PZQS01000014">
    <property type="protein sequence ID" value="PVD18821.1"/>
    <property type="molecule type" value="Genomic_DNA"/>
</dbReference>
<comment type="similarity">
    <text evidence="2 8">Belongs to the Wnt family.</text>
</comment>
<keyword evidence="4" id="KW-0964">Secreted</keyword>
<evidence type="ECO:0000256" key="9">
    <source>
        <dbReference type="SAM" id="MobiDB-lite"/>
    </source>
</evidence>
<dbReference type="GO" id="GO:0005576">
    <property type="term" value="C:extracellular region"/>
    <property type="evidence" value="ECO:0007669"/>
    <property type="project" value="InterPro"/>
</dbReference>
<dbReference type="STRING" id="400727.A0A2T7NCC5"/>
<dbReference type="AlphaFoldDB" id="A0A2T7NCC5"/>
<organism evidence="10 11">
    <name type="scientific">Pomacea canaliculata</name>
    <name type="common">Golden apple snail</name>
    <dbReference type="NCBI Taxonomy" id="400727"/>
    <lineage>
        <taxon>Eukaryota</taxon>
        <taxon>Metazoa</taxon>
        <taxon>Spiralia</taxon>
        <taxon>Lophotrochozoa</taxon>
        <taxon>Mollusca</taxon>
        <taxon>Gastropoda</taxon>
        <taxon>Caenogastropoda</taxon>
        <taxon>Architaenioglossa</taxon>
        <taxon>Ampullarioidea</taxon>
        <taxon>Ampullariidae</taxon>
        <taxon>Pomacea</taxon>
    </lineage>
</organism>
<feature type="region of interest" description="Disordered" evidence="9">
    <location>
        <begin position="181"/>
        <end position="205"/>
    </location>
</feature>
<dbReference type="Proteomes" id="UP000245119">
    <property type="component" value="Linkage Group LG14"/>
</dbReference>
<evidence type="ECO:0000256" key="1">
    <source>
        <dbReference type="ARBA" id="ARBA00004498"/>
    </source>
</evidence>
<evidence type="ECO:0000256" key="3">
    <source>
        <dbReference type="ARBA" id="ARBA00022473"/>
    </source>
</evidence>
<comment type="caution">
    <text evidence="10">The sequence shown here is derived from an EMBL/GenBank/DDBJ whole genome shotgun (WGS) entry which is preliminary data.</text>
</comment>
<evidence type="ECO:0000256" key="2">
    <source>
        <dbReference type="ARBA" id="ARBA00005683"/>
    </source>
</evidence>
<dbReference type="OrthoDB" id="5945655at2759"/>
<accession>A0A2T7NCC5</accession>
<keyword evidence="7" id="KW-1015">Disulfide bond</keyword>
<gene>
    <name evidence="10" type="ORF">C0Q70_21374</name>
</gene>
<evidence type="ECO:0000313" key="11">
    <source>
        <dbReference type="Proteomes" id="UP000245119"/>
    </source>
</evidence>
<evidence type="ECO:0000313" key="10">
    <source>
        <dbReference type="EMBL" id="PVD18821.1"/>
    </source>
</evidence>
<keyword evidence="6 8" id="KW-0879">Wnt signaling pathway</keyword>
<keyword evidence="5" id="KW-0272">Extracellular matrix</keyword>
<name>A0A2T7NCC5_POMCA</name>
<dbReference type="Pfam" id="PF00110">
    <property type="entry name" value="wnt"/>
    <property type="match status" value="1"/>
</dbReference>
<comment type="function">
    <text evidence="8">Ligand for members of the frizzled family of seven transmembrane receptors.</text>
</comment>
<evidence type="ECO:0000256" key="8">
    <source>
        <dbReference type="RuleBase" id="RU003500"/>
    </source>
</evidence>
<dbReference type="GO" id="GO:0005102">
    <property type="term" value="F:signaling receptor binding"/>
    <property type="evidence" value="ECO:0007669"/>
    <property type="project" value="InterPro"/>
</dbReference>
<evidence type="ECO:0000256" key="7">
    <source>
        <dbReference type="ARBA" id="ARBA00023157"/>
    </source>
</evidence>